<dbReference type="Gene3D" id="1.25.40.10">
    <property type="entry name" value="Tetratricopeptide repeat domain"/>
    <property type="match status" value="2"/>
</dbReference>
<proteinExistence type="inferred from homology"/>
<organism evidence="5 6">
    <name type="scientific">Jezberella montanilacus</name>
    <dbReference type="NCBI Taxonomy" id="323426"/>
    <lineage>
        <taxon>Bacteria</taxon>
        <taxon>Pseudomonadati</taxon>
        <taxon>Pseudomonadota</taxon>
        <taxon>Betaproteobacteria</taxon>
        <taxon>Burkholderiales</taxon>
        <taxon>Alcaligenaceae</taxon>
        <taxon>Jezberella</taxon>
    </lineage>
</organism>
<gene>
    <name evidence="5" type="ORF">BCM14_0587</name>
</gene>
<evidence type="ECO:0000256" key="3">
    <source>
        <dbReference type="ARBA" id="ARBA00022737"/>
    </source>
</evidence>
<dbReference type="SUPFAM" id="SSF48452">
    <property type="entry name" value="TPR-like"/>
    <property type="match status" value="1"/>
</dbReference>
<keyword evidence="3" id="KW-0677">Repeat</keyword>
<name>A0A2T0XJN3_9BURK</name>
<sequence>MKDFFDQHVSCHSTPAFDAYEQAVDHQLHAWPGALAALDLALQHEPDFALAHSTRALVLQSYGRAVEAREASAKAQQLVHSVTERERSHIHVVGLLIAGEAALALKAVRAHAERWPTDALVISTALGAFGLIAFSGRLDHDQERHEFVRQLAPHYPQDFPWMLSHQGWTLVECNQPEAGLPMVLRSLELRPANGNAAHVMMHAQFELNAPEAGLTFAQSWLGQYPDNAMLYGHVHWHAALCELDLGRPEQALQRLLTVIEPHLAYAPPLVGLTDTSALLWRLQLLGISGLSWANAQNFARTKLPNGGNLFAEVHLAMLAAGTGDIQSLLACQTRVQKHLDAGHQAAPVALHWVQALLSLLSQELMAARVELAHCLQESARLGGSHAQRTIISRTQTWLQ</sequence>
<keyword evidence="4" id="KW-0802">TPR repeat</keyword>
<evidence type="ECO:0000256" key="2">
    <source>
        <dbReference type="ARBA" id="ARBA00019992"/>
    </source>
</evidence>
<dbReference type="PANTHER" id="PTHR16263">
    <property type="entry name" value="TETRATRICOPEPTIDE REPEAT PROTEIN 38"/>
    <property type="match status" value="1"/>
</dbReference>
<dbReference type="AlphaFoldDB" id="A0A2T0XJN3"/>
<evidence type="ECO:0000313" key="6">
    <source>
        <dbReference type="Proteomes" id="UP000238308"/>
    </source>
</evidence>
<dbReference type="PANTHER" id="PTHR16263:SF4">
    <property type="entry name" value="TETRATRICOPEPTIDE REPEAT PROTEIN 38"/>
    <property type="match status" value="1"/>
</dbReference>
<evidence type="ECO:0000256" key="4">
    <source>
        <dbReference type="ARBA" id="ARBA00022803"/>
    </source>
</evidence>
<comment type="caution">
    <text evidence="5">The sequence shown here is derived from an EMBL/GenBank/DDBJ whole genome shotgun (WGS) entry which is preliminary data.</text>
</comment>
<dbReference type="RefSeq" id="WP_106226480.1">
    <property type="nucleotide sequence ID" value="NZ_PVTV01000011.1"/>
</dbReference>
<reference evidence="5 6" key="1">
    <citation type="submission" date="2018-03" db="EMBL/GenBank/DDBJ databases">
        <title>Genomic Encyclopedia of Type Strains, Phase III (KMG-III): the genomes of soil and plant-associated and newly described type strains.</title>
        <authorList>
            <person name="Whitman W."/>
        </authorList>
    </citation>
    <scope>NUCLEOTIDE SEQUENCE [LARGE SCALE GENOMIC DNA]</scope>
    <source>
        <strain evidence="5 6">MWH-P2sevCIIIb</strain>
    </source>
</reference>
<dbReference type="Proteomes" id="UP000238308">
    <property type="component" value="Unassembled WGS sequence"/>
</dbReference>
<dbReference type="InterPro" id="IPR011990">
    <property type="entry name" value="TPR-like_helical_dom_sf"/>
</dbReference>
<keyword evidence="6" id="KW-1185">Reference proteome</keyword>
<protein>
    <recommendedName>
        <fullName evidence="2">Tetratricopeptide repeat protein 38</fullName>
    </recommendedName>
</protein>
<evidence type="ECO:0000256" key="1">
    <source>
        <dbReference type="ARBA" id="ARBA00005857"/>
    </source>
</evidence>
<accession>A0A2T0XJN3</accession>
<comment type="similarity">
    <text evidence="1">Belongs to the TTC38 family.</text>
</comment>
<dbReference type="InterPro" id="IPR033891">
    <property type="entry name" value="TTC38"/>
</dbReference>
<dbReference type="EMBL" id="PVTV01000011">
    <property type="protein sequence ID" value="PRY99146.1"/>
    <property type="molecule type" value="Genomic_DNA"/>
</dbReference>
<dbReference type="OrthoDB" id="9815900at2"/>
<evidence type="ECO:0000313" key="5">
    <source>
        <dbReference type="EMBL" id="PRY99146.1"/>
    </source>
</evidence>